<dbReference type="InterPro" id="IPR035093">
    <property type="entry name" value="RelE/ParE_toxin_dom_sf"/>
</dbReference>
<gene>
    <name evidence="1" type="ORF">J5U18_03700</name>
</gene>
<dbReference type="PANTHER" id="PTHR40266">
    <property type="entry name" value="TOXIN HIGB-1"/>
    <property type="match status" value="1"/>
</dbReference>
<dbReference type="EMBL" id="JAGKSB010000003">
    <property type="protein sequence ID" value="MBP3942674.1"/>
    <property type="molecule type" value="Genomic_DNA"/>
</dbReference>
<name>A0A8T4H7B6_9SPHI</name>
<accession>A0A8T4H7B6</accession>
<dbReference type="RefSeq" id="WP_353546156.1">
    <property type="nucleotide sequence ID" value="NZ_JAGKSB010000003.1"/>
</dbReference>
<dbReference type="Pfam" id="PF05015">
    <property type="entry name" value="HigB-like_toxin"/>
    <property type="match status" value="1"/>
</dbReference>
<evidence type="ECO:0000313" key="2">
    <source>
        <dbReference type="Proteomes" id="UP000679691"/>
    </source>
</evidence>
<dbReference type="SUPFAM" id="SSF143011">
    <property type="entry name" value="RelE-like"/>
    <property type="match status" value="1"/>
</dbReference>
<dbReference type="InterPro" id="IPR007711">
    <property type="entry name" value="HigB-1"/>
</dbReference>
<sequence>MVVKFQDEHLGMLAENKAVGKSKFPVETIKKFKRRIALIKAAKSTQDLRALGSLHFEKLVEKRYEGLYSIKIDYSYRLIFQIDKEDNLEIMIIEEIANHYAKK</sequence>
<dbReference type="AlphaFoldDB" id="A0A8T4H7B6"/>
<protein>
    <submittedName>
        <fullName evidence="1">Type II toxin-antitoxin system RelE/ParE family toxin</fullName>
    </submittedName>
</protein>
<organism evidence="1 2">
    <name type="scientific">Rhinopithecimicrobium faecis</name>
    <dbReference type="NCBI Taxonomy" id="2820698"/>
    <lineage>
        <taxon>Bacteria</taxon>
        <taxon>Pseudomonadati</taxon>
        <taxon>Bacteroidota</taxon>
        <taxon>Sphingobacteriia</taxon>
        <taxon>Sphingobacteriales</taxon>
        <taxon>Sphingobacteriaceae</taxon>
        <taxon>Rhinopithecimicrobium</taxon>
    </lineage>
</organism>
<proteinExistence type="predicted"/>
<dbReference type="Gene3D" id="3.30.2310.20">
    <property type="entry name" value="RelE-like"/>
    <property type="match status" value="1"/>
</dbReference>
<reference evidence="1" key="1">
    <citation type="submission" date="2021-03" db="EMBL/GenBank/DDBJ databases">
        <authorList>
            <person name="Lu T."/>
            <person name="Wang Q."/>
            <person name="Han X."/>
        </authorList>
    </citation>
    <scope>NUCLEOTIDE SEQUENCE</scope>
    <source>
        <strain evidence="1">WQ 2009</strain>
    </source>
</reference>
<evidence type="ECO:0000313" key="1">
    <source>
        <dbReference type="EMBL" id="MBP3942674.1"/>
    </source>
</evidence>
<comment type="caution">
    <text evidence="1">The sequence shown here is derived from an EMBL/GenBank/DDBJ whole genome shotgun (WGS) entry which is preliminary data.</text>
</comment>
<dbReference type="PANTHER" id="PTHR40266:SF2">
    <property type="entry name" value="TOXIN HIGB-1"/>
    <property type="match status" value="1"/>
</dbReference>
<keyword evidence="2" id="KW-1185">Reference proteome</keyword>
<dbReference type="Proteomes" id="UP000679691">
    <property type="component" value="Unassembled WGS sequence"/>
</dbReference>